<dbReference type="PANTHER" id="PTHR15615:SF27">
    <property type="entry name" value="PHO85 CYCLIN CLG1"/>
    <property type="match status" value="1"/>
</dbReference>
<dbReference type="PANTHER" id="PTHR15615">
    <property type="match status" value="1"/>
</dbReference>
<dbReference type="CDD" id="cd20557">
    <property type="entry name" value="CYCLIN_ScPCL1-like"/>
    <property type="match status" value="1"/>
</dbReference>
<dbReference type="GO" id="GO:0016538">
    <property type="term" value="F:cyclin-dependent protein serine/threonine kinase regulator activity"/>
    <property type="evidence" value="ECO:0007669"/>
    <property type="project" value="TreeGrafter"/>
</dbReference>
<dbReference type="GO" id="GO:0005634">
    <property type="term" value="C:nucleus"/>
    <property type="evidence" value="ECO:0007669"/>
    <property type="project" value="TreeGrafter"/>
</dbReference>
<feature type="compositionally biased region" description="Basic and acidic residues" evidence="1">
    <location>
        <begin position="16"/>
        <end position="25"/>
    </location>
</feature>
<feature type="region of interest" description="Disordered" evidence="1">
    <location>
        <begin position="272"/>
        <end position="322"/>
    </location>
</feature>
<feature type="compositionally biased region" description="Basic residues" evidence="1">
    <location>
        <begin position="1"/>
        <end position="15"/>
    </location>
</feature>
<dbReference type="OrthoDB" id="286814at2759"/>
<feature type="region of interest" description="Disordered" evidence="1">
    <location>
        <begin position="1"/>
        <end position="25"/>
    </location>
</feature>
<organism evidence="2 3">
    <name type="scientific">Blyttiomyces helicus</name>
    <dbReference type="NCBI Taxonomy" id="388810"/>
    <lineage>
        <taxon>Eukaryota</taxon>
        <taxon>Fungi</taxon>
        <taxon>Fungi incertae sedis</taxon>
        <taxon>Chytridiomycota</taxon>
        <taxon>Chytridiomycota incertae sedis</taxon>
        <taxon>Chytridiomycetes</taxon>
        <taxon>Chytridiomycetes incertae sedis</taxon>
        <taxon>Blyttiomyces</taxon>
    </lineage>
</organism>
<name>A0A4P9W459_9FUNG</name>
<dbReference type="InterPro" id="IPR013922">
    <property type="entry name" value="Cyclin_PHO80-like"/>
</dbReference>
<evidence type="ECO:0000313" key="3">
    <source>
        <dbReference type="Proteomes" id="UP000269721"/>
    </source>
</evidence>
<reference evidence="3" key="1">
    <citation type="journal article" date="2018" name="Nat. Microbiol.">
        <title>Leveraging single-cell genomics to expand the fungal tree of life.</title>
        <authorList>
            <person name="Ahrendt S.R."/>
            <person name="Quandt C.A."/>
            <person name="Ciobanu D."/>
            <person name="Clum A."/>
            <person name="Salamov A."/>
            <person name="Andreopoulos B."/>
            <person name="Cheng J.F."/>
            <person name="Woyke T."/>
            <person name="Pelin A."/>
            <person name="Henrissat B."/>
            <person name="Reynolds N.K."/>
            <person name="Benny G.L."/>
            <person name="Smith M.E."/>
            <person name="James T.Y."/>
            <person name="Grigoriev I.V."/>
        </authorList>
    </citation>
    <scope>NUCLEOTIDE SEQUENCE [LARGE SCALE GENOMIC DNA]</scope>
</reference>
<gene>
    <name evidence="2" type="ORF">BDK51DRAFT_38109</name>
</gene>
<sequence length="527" mass="57330">MTGAKSRRREHRKRQAMLDKERDRDRVATQLAGECSSHCRHPRLKKLPGLAGVGTSRFEVGTGWRARREGRRVWGVAGGRALFTHADSRAHGGCFPVPPSLYHGNVRPLISLPSDPLSEYRTFLRTLTLAASRSASALTPPDYVPVPLNLIDLTASLIISLLLPDSADPWCHLDDPKRQEECDCGGKWEGVEARSVVYETHKFVARTLRKTQIGCSALAFALLYIFRARDRRGGVAWAADVVGEPRATAPRPAASSTSGARAAESCCVVHANRPSRSTNTTPPSSDDCSSFTSFPSTMPPARSSSKTQSAAPPSTPQSPLARNRATGTFLAALITADKYLHDSTYLNIDWAHFSAPLYTLTEINALERSFLATLSHSLHVSAAEFAAFVEELDRAVCLQGMRVLGRRVDAGLTYGDAARLMGRPGAWAVAQMLVRWVVESLVHYVVTVAVAASVVAATMRCLALGGTVESITLWARSPTPISLLAMPHGLNFVDTCWTVNGTDLRAGLRFPWTVPRWDARTSDLLPV</sequence>
<proteinExistence type="predicted"/>
<dbReference type="EMBL" id="KZ998011">
    <property type="protein sequence ID" value="RKO86662.1"/>
    <property type="molecule type" value="Genomic_DNA"/>
</dbReference>
<protein>
    <recommendedName>
        <fullName evidence="4">Cyclin N-terminal domain-containing protein</fullName>
    </recommendedName>
</protein>
<evidence type="ECO:0000313" key="2">
    <source>
        <dbReference type="EMBL" id="RKO86662.1"/>
    </source>
</evidence>
<feature type="compositionally biased region" description="Low complexity" evidence="1">
    <location>
        <begin position="272"/>
        <end position="300"/>
    </location>
</feature>
<evidence type="ECO:0000256" key="1">
    <source>
        <dbReference type="SAM" id="MobiDB-lite"/>
    </source>
</evidence>
<keyword evidence="3" id="KW-1185">Reference proteome</keyword>
<dbReference type="Gene3D" id="1.10.472.10">
    <property type="entry name" value="Cyclin-like"/>
    <property type="match status" value="1"/>
</dbReference>
<dbReference type="AlphaFoldDB" id="A0A4P9W459"/>
<dbReference type="GO" id="GO:0000307">
    <property type="term" value="C:cyclin-dependent protein kinase holoenzyme complex"/>
    <property type="evidence" value="ECO:0007669"/>
    <property type="project" value="TreeGrafter"/>
</dbReference>
<dbReference type="GO" id="GO:0019901">
    <property type="term" value="F:protein kinase binding"/>
    <property type="evidence" value="ECO:0007669"/>
    <property type="project" value="InterPro"/>
</dbReference>
<evidence type="ECO:0008006" key="4">
    <source>
        <dbReference type="Google" id="ProtNLM"/>
    </source>
</evidence>
<accession>A0A4P9W459</accession>
<dbReference type="Proteomes" id="UP000269721">
    <property type="component" value="Unassembled WGS sequence"/>
</dbReference>